<feature type="compositionally biased region" description="Low complexity" evidence="2">
    <location>
        <begin position="166"/>
        <end position="177"/>
    </location>
</feature>
<evidence type="ECO:0008006" key="5">
    <source>
        <dbReference type="Google" id="ProtNLM"/>
    </source>
</evidence>
<evidence type="ECO:0000256" key="1">
    <source>
        <dbReference type="PROSITE-ProRule" id="PRU00235"/>
    </source>
</evidence>
<feature type="region of interest" description="Disordered" evidence="2">
    <location>
        <begin position="150"/>
        <end position="196"/>
    </location>
</feature>
<feature type="region of interest" description="Disordered" evidence="2">
    <location>
        <begin position="115"/>
        <end position="138"/>
    </location>
</feature>
<feature type="region of interest" description="Disordered" evidence="2">
    <location>
        <begin position="474"/>
        <end position="499"/>
    </location>
</feature>
<evidence type="ECO:0000313" key="3">
    <source>
        <dbReference type="EMBL" id="PUU77688.1"/>
    </source>
</evidence>
<comment type="caution">
    <text evidence="3">The sequence shown here is derived from an EMBL/GenBank/DDBJ whole genome shotgun (WGS) entry which is preliminary data.</text>
</comment>
<protein>
    <recommendedName>
        <fullName evidence="5">Regulator of chromosome condensation 1/beta-lactamase-inhibitor protein II</fullName>
    </recommendedName>
</protein>
<dbReference type="PROSITE" id="PS50012">
    <property type="entry name" value="RCC1_3"/>
    <property type="match status" value="2"/>
</dbReference>
<dbReference type="GO" id="GO:0005085">
    <property type="term" value="F:guanyl-nucleotide exchange factor activity"/>
    <property type="evidence" value="ECO:0007669"/>
    <property type="project" value="TreeGrafter"/>
</dbReference>
<accession>A0A2T6ZQB3</accession>
<dbReference type="STRING" id="42251.A0A2T6ZQB3"/>
<reference evidence="3 4" key="1">
    <citation type="submission" date="2017-04" db="EMBL/GenBank/DDBJ databases">
        <title>Draft genome sequence of Tuber borchii Vittad., a whitish edible truffle.</title>
        <authorList>
            <consortium name="DOE Joint Genome Institute"/>
            <person name="Murat C."/>
            <person name="Kuo A."/>
            <person name="Barry K.W."/>
            <person name="Clum A."/>
            <person name="Dockter R.B."/>
            <person name="Fauchery L."/>
            <person name="Iotti M."/>
            <person name="Kohler A."/>
            <person name="Labutti K."/>
            <person name="Lindquist E.A."/>
            <person name="Lipzen A."/>
            <person name="Ohm R.A."/>
            <person name="Wang M."/>
            <person name="Grigoriev I.V."/>
            <person name="Zambonelli A."/>
            <person name="Martin F.M."/>
        </authorList>
    </citation>
    <scope>NUCLEOTIDE SEQUENCE [LARGE SCALE GENOMIC DNA]</scope>
    <source>
        <strain evidence="3 4">Tbo3840</strain>
    </source>
</reference>
<dbReference type="EMBL" id="NESQ01000145">
    <property type="protein sequence ID" value="PUU77688.1"/>
    <property type="molecule type" value="Genomic_DNA"/>
</dbReference>
<sequence>MDLELQLRCLHNRRSSRLEGNHVSSPGYPYDATTGLQKTGARIFEQRSRWLQGVAPTPIQSTPYPRYPDDAAVEVRKLSPEVNMILHNLDVLQLQPAHRCRLLTACSPEILRDQPRLISESSSKQPFPRTNLPDPARPTQTDLRIKLKAAIPQNQPASQADDDDSSLSSNTNDSSRPSRPPMSTPYRLLPRDPARPTQTDLRIKLKAAIPQNQPAVSAPEQSLLSPKQTMMTAAYLRIQMIPQDLPAVRKQEAPQLCPKRTVMTFTNFLAPMSTPYRLLPRDPARPTQTDLRIKLKAAIPQNQPAVSAPEQSLLSPKQTMMTAAYLRIQMIPQDLPAVRKQEAPQLCPKRTVMTFTNFLAPMSTPYRLLPRDPARPTQTDLRIKLKAAIPQNQPASQADDDDSSLSSNINDSSRPPRRKKAIGTAALSQADDDDFYQFSSTNLDSSGKRALAEDYLGPPHPKHARATPVLCPTIHDQSQSSSSKPARSGQRWTHQEDDRLSRGHRAGLCIDCLATNHERTYGAIRQRIWAHTTKRIITPQRLDLYVFGTGDFGELGLGPDIQVARVPRFINHPPRHMAGIVDVAVGGMHTLALTHDGHIYSWGVNDLHCLGRETGSPEPSETPALIKGFPVQTVITNIAAGD</sequence>
<dbReference type="Proteomes" id="UP000244722">
    <property type="component" value="Unassembled WGS sequence"/>
</dbReference>
<dbReference type="PANTHER" id="PTHR45982">
    <property type="entry name" value="REGULATOR OF CHROMOSOME CONDENSATION"/>
    <property type="match status" value="1"/>
</dbReference>
<dbReference type="InterPro" id="IPR000408">
    <property type="entry name" value="Reg_chr_condens"/>
</dbReference>
<proteinExistence type="predicted"/>
<organism evidence="3 4">
    <name type="scientific">Tuber borchii</name>
    <name type="common">White truffle</name>
    <dbReference type="NCBI Taxonomy" id="42251"/>
    <lineage>
        <taxon>Eukaryota</taxon>
        <taxon>Fungi</taxon>
        <taxon>Dikarya</taxon>
        <taxon>Ascomycota</taxon>
        <taxon>Pezizomycotina</taxon>
        <taxon>Pezizomycetes</taxon>
        <taxon>Pezizales</taxon>
        <taxon>Tuberaceae</taxon>
        <taxon>Tuber</taxon>
    </lineage>
</organism>
<dbReference type="AlphaFoldDB" id="A0A2T6ZQB3"/>
<gene>
    <name evidence="3" type="ORF">B9Z19DRAFT_1065678</name>
</gene>
<dbReference type="GO" id="GO:0005737">
    <property type="term" value="C:cytoplasm"/>
    <property type="evidence" value="ECO:0007669"/>
    <property type="project" value="TreeGrafter"/>
</dbReference>
<feature type="repeat" description="RCC1" evidence="1">
    <location>
        <begin position="597"/>
        <end position="642"/>
    </location>
</feature>
<dbReference type="InterPro" id="IPR051553">
    <property type="entry name" value="Ran_GTPase-activating"/>
</dbReference>
<evidence type="ECO:0000313" key="4">
    <source>
        <dbReference type="Proteomes" id="UP000244722"/>
    </source>
</evidence>
<dbReference type="InterPro" id="IPR009091">
    <property type="entry name" value="RCC1/BLIP-II"/>
</dbReference>
<evidence type="ECO:0000256" key="2">
    <source>
        <dbReference type="SAM" id="MobiDB-lite"/>
    </source>
</evidence>
<feature type="region of interest" description="Disordered" evidence="2">
    <location>
        <begin position="387"/>
        <end position="426"/>
    </location>
</feature>
<dbReference type="OrthoDB" id="61110at2759"/>
<dbReference type="PRINTS" id="PR00633">
    <property type="entry name" value="RCCNDNSATION"/>
</dbReference>
<name>A0A2T6ZQB3_TUBBO</name>
<dbReference type="Gene3D" id="2.130.10.30">
    <property type="entry name" value="Regulator of chromosome condensation 1/beta-lactamase-inhibitor protein II"/>
    <property type="match status" value="1"/>
</dbReference>
<keyword evidence="4" id="KW-1185">Reference proteome</keyword>
<feature type="compositionally biased region" description="Low complexity" evidence="2">
    <location>
        <begin position="404"/>
        <end position="413"/>
    </location>
</feature>
<dbReference type="SUPFAM" id="SSF50985">
    <property type="entry name" value="RCC1/BLIP-II"/>
    <property type="match status" value="1"/>
</dbReference>
<dbReference type="PANTHER" id="PTHR45982:SF1">
    <property type="entry name" value="REGULATOR OF CHROMOSOME CONDENSATION"/>
    <property type="match status" value="1"/>
</dbReference>
<feature type="repeat" description="RCC1" evidence="1">
    <location>
        <begin position="542"/>
        <end position="596"/>
    </location>
</feature>
<dbReference type="Pfam" id="PF00415">
    <property type="entry name" value="RCC1"/>
    <property type="match status" value="2"/>
</dbReference>